<dbReference type="PROSITE" id="PS51257">
    <property type="entry name" value="PROKAR_LIPOPROTEIN"/>
    <property type="match status" value="1"/>
</dbReference>
<evidence type="ECO:0000256" key="1">
    <source>
        <dbReference type="SAM" id="SignalP"/>
    </source>
</evidence>
<organism evidence="3">
    <name type="scientific">Mycoplasma nasistruthionis</name>
    <dbReference type="NCBI Taxonomy" id="353852"/>
    <lineage>
        <taxon>Bacteria</taxon>
        <taxon>Bacillati</taxon>
        <taxon>Mycoplasmatota</taxon>
        <taxon>Mollicutes</taxon>
        <taxon>Mycoplasmataceae</taxon>
        <taxon>Mycoplasma</taxon>
    </lineage>
</organism>
<dbReference type="Pfam" id="PF00496">
    <property type="entry name" value="SBP_bac_5"/>
    <property type="match status" value="1"/>
</dbReference>
<proteinExistence type="predicted"/>
<evidence type="ECO:0000313" key="5">
    <source>
        <dbReference type="Proteomes" id="UP000315201"/>
    </source>
</evidence>
<protein>
    <submittedName>
        <fullName evidence="3">OppA2 protein</fullName>
    </submittedName>
    <submittedName>
        <fullName evidence="4">Peptide ABC transporter substrate-binding protein</fullName>
    </submittedName>
</protein>
<gene>
    <name evidence="3" type="primary">oppA2</name>
    <name evidence="4" type="ORF">FIV53_01495</name>
</gene>
<evidence type="ECO:0000313" key="3">
    <source>
        <dbReference type="EMBL" id="AJN18561.1"/>
    </source>
</evidence>
<dbReference type="RefSeq" id="WP_208664992.1">
    <property type="nucleotide sequence ID" value="NZ_CP041147.1"/>
</dbReference>
<dbReference type="SUPFAM" id="SSF53850">
    <property type="entry name" value="Periplasmic binding protein-like II"/>
    <property type="match status" value="1"/>
</dbReference>
<dbReference type="EMBL" id="KM410301">
    <property type="protein sequence ID" value="AJN18561.1"/>
    <property type="molecule type" value="Genomic_DNA"/>
</dbReference>
<dbReference type="Gene3D" id="3.40.190.10">
    <property type="entry name" value="Periplasmic binding protein-like II"/>
    <property type="match status" value="1"/>
</dbReference>
<dbReference type="InterPro" id="IPR016880">
    <property type="entry name" value="ABC_oligopep_solut-bd_myco_prd"/>
</dbReference>
<accession>A0A4Y6I6V9</accession>
<keyword evidence="1" id="KW-0732">Signal</keyword>
<dbReference type="EMBL" id="CP041147">
    <property type="protein sequence ID" value="QDF64977.1"/>
    <property type="molecule type" value="Genomic_DNA"/>
</dbReference>
<reference evidence="3" key="1">
    <citation type="journal article" date="2015" name="Gene">
        <title>The identification of oppA gene homologues as part of the oligopeptide transport system in mycoplasmas.</title>
        <authorList>
            <person name="Wium M."/>
            <person name="Botes A."/>
            <person name="Bellstedt D.U."/>
        </authorList>
    </citation>
    <scope>NUCLEOTIDE SEQUENCE</scope>
    <source>
        <strain evidence="3">Ms03</strain>
    </source>
</reference>
<feature type="domain" description="Solute-binding protein family 5" evidence="2">
    <location>
        <begin position="377"/>
        <end position="714"/>
    </location>
</feature>
<keyword evidence="5" id="KW-1185">Reference proteome</keyword>
<dbReference type="InterPro" id="IPR000914">
    <property type="entry name" value="SBP_5_dom"/>
</dbReference>
<evidence type="ECO:0000259" key="2">
    <source>
        <dbReference type="Pfam" id="PF00496"/>
    </source>
</evidence>
<dbReference type="Proteomes" id="UP000315201">
    <property type="component" value="Chromosome"/>
</dbReference>
<feature type="signal peptide" evidence="1">
    <location>
        <begin position="1"/>
        <end position="28"/>
    </location>
</feature>
<feature type="chain" id="PRO_5033715376" evidence="1">
    <location>
        <begin position="29"/>
        <end position="1030"/>
    </location>
</feature>
<evidence type="ECO:0000313" key="4">
    <source>
        <dbReference type="EMBL" id="QDF64977.1"/>
    </source>
</evidence>
<name>A0A0C5C095_9MOLU</name>
<dbReference type="AlphaFoldDB" id="A0A0C5C095"/>
<sequence>MNKKFKRLFTIGLVASAPLSIASLVACGQTKTDTTSNALINNSVKTRDYDLGLATEPINNLNYIKYKSMDKILPSIVDSFLKNGPSQNLSAIIKTNSYNFGIVDTKSAKGTSNFDTFFRIAQSNLKEEEGKGLITSQYYSIDQFRTVGGLADDSGSGANTRQKSTIYAFTNPRNSNNYMAFTGFTNVKKNQWSNGDYINAQDIRDYLEYIFDLNTGSQKLDQFRKFGFRAADKFIDAQKEYLIKHNQTYKNPFGRRRYVFSELLGRYIQDPADDTVWKSQIPGDEEQVAKIKQAALEFGFYTGQLFLDYDNSFIQEFMNLPENSGNFNLEDEVQEFTILDKTGQKVKIQLVKNPYRNPYQSFLISGNELSYSIASVARDENSFTAIFDENHTPDLSFLVFTIMYNLYPANRRYIETEGGGIDKYGSEPDKFLTSGPFYIPKGSNGILLGPNGYINLVKNNDYFDAENVISDKIRILFSTNRSTNALFFEDGYISQTYIPAAKMNTYWADPEFKEYLNKNTGYGTIAFGFNLDNEKNANSFIQDSDLRNAIYYGINRDSILKFVGWDFSFPVNTWTAYGQYKTFDGKNLETFFEGQKQRAKNDKEFALQNYDFVLHLAKSFNFEKTERRDLTYDVETAQFYLNRFKAKYPNQEKVVLRFLNNGSDEQKAAGRYLKETLERLSNGFVTVELKSLPENIFVSNLEKGEGYDIIYQNYDRLGGNGAYDYVSVFFKRDEIDTVNQKTIGFKDNPVGSFTYSDYLADLVIEKLQATDQTATKASFIQTDIDKIMAEINKQTSKITDLKQLTNYSKLKSDYQKLLQNITNANVLEFNRNHANFLATVLNQTNPGKNYTDTYVSDLIDYNLLTNENIRKSRLNRAYVHYLAQNYTVQEIAELTQDTAERLMFNLDETLKETLNKQQIPNLWEKFIELSLPKGNETTFEYTSRISSFFSGNFSDQDLAHGWEQSIVYIFIGSLEKIIRDGAFVVPLMEVDTNWEITKVGGVDGLFRFALQYAYDFTRPPRENLPKKREG</sequence>
<dbReference type="PIRSF" id="PIRSF028335">
    <property type="entry name" value="ABC_oligopep_OppA_prd"/>
    <property type="match status" value="1"/>
</dbReference>
<accession>A0A0C5C095</accession>
<dbReference type="Gene3D" id="3.10.105.10">
    <property type="entry name" value="Dipeptide-binding Protein, Domain 3"/>
    <property type="match status" value="1"/>
</dbReference>
<reference evidence="4 5" key="2">
    <citation type="submission" date="2019-06" db="EMBL/GenBank/DDBJ databases">
        <title>Mycoplasma nasistruthionis sp. nov. str Ms03.</title>
        <authorList>
            <person name="Botes A."/>
        </authorList>
    </citation>
    <scope>NUCLEOTIDE SEQUENCE [LARGE SCALE GENOMIC DNA]</scope>
    <source>
        <strain evidence="4 5">Ms03</strain>
    </source>
</reference>